<dbReference type="GO" id="GO:0016020">
    <property type="term" value="C:membrane"/>
    <property type="evidence" value="ECO:0007669"/>
    <property type="project" value="UniProtKB-SubCell"/>
</dbReference>
<evidence type="ECO:0000256" key="3">
    <source>
        <dbReference type="ARBA" id="ARBA00022989"/>
    </source>
</evidence>
<dbReference type="AlphaFoldDB" id="A0A2S9PRE6"/>
<dbReference type="PANTHER" id="PTHR42718">
    <property type="entry name" value="MAJOR FACILITATOR SUPERFAMILY MULTIDRUG TRANSPORTER MFSC"/>
    <property type="match status" value="1"/>
</dbReference>
<evidence type="ECO:0000256" key="6">
    <source>
        <dbReference type="SAM" id="MobiDB-lite"/>
    </source>
</evidence>
<keyword evidence="9" id="KW-1185">Reference proteome</keyword>
<organism evidence="8 9">
    <name type="scientific">Streptomyces solincola</name>
    <dbReference type="NCBI Taxonomy" id="2100817"/>
    <lineage>
        <taxon>Bacteria</taxon>
        <taxon>Bacillati</taxon>
        <taxon>Actinomycetota</taxon>
        <taxon>Actinomycetes</taxon>
        <taxon>Kitasatosporales</taxon>
        <taxon>Streptomycetaceae</taxon>
        <taxon>Streptomyces</taxon>
    </lineage>
</organism>
<dbReference type="EMBL" id="PVLV01000396">
    <property type="protein sequence ID" value="PRH76971.1"/>
    <property type="molecule type" value="Genomic_DNA"/>
</dbReference>
<feature type="transmembrane region" description="Helical" evidence="7">
    <location>
        <begin position="115"/>
        <end position="136"/>
    </location>
</feature>
<dbReference type="RefSeq" id="WP_146132646.1">
    <property type="nucleotide sequence ID" value="NZ_PVLV01000396.1"/>
</dbReference>
<evidence type="ECO:0000313" key="9">
    <source>
        <dbReference type="Proteomes" id="UP000239322"/>
    </source>
</evidence>
<dbReference type="SUPFAM" id="SSF103473">
    <property type="entry name" value="MFS general substrate transporter"/>
    <property type="match status" value="1"/>
</dbReference>
<keyword evidence="3 7" id="KW-1133">Transmembrane helix</keyword>
<evidence type="ECO:0000256" key="7">
    <source>
        <dbReference type="SAM" id="Phobius"/>
    </source>
</evidence>
<gene>
    <name evidence="8" type="ORF">C6N75_22770</name>
</gene>
<keyword evidence="2 7" id="KW-0812">Transmembrane</keyword>
<keyword evidence="4 7" id="KW-0472">Membrane</keyword>
<protein>
    <submittedName>
        <fullName evidence="8">MFS transporter</fullName>
    </submittedName>
</protein>
<dbReference type="Gene3D" id="1.20.1250.20">
    <property type="entry name" value="MFS general substrate transporter like domains"/>
    <property type="match status" value="1"/>
</dbReference>
<dbReference type="Pfam" id="PF07690">
    <property type="entry name" value="MFS_1"/>
    <property type="match status" value="1"/>
</dbReference>
<keyword evidence="5" id="KW-0046">Antibiotic resistance</keyword>
<feature type="transmembrane region" description="Helical" evidence="7">
    <location>
        <begin position="82"/>
        <end position="103"/>
    </location>
</feature>
<feature type="transmembrane region" description="Helical" evidence="7">
    <location>
        <begin position="225"/>
        <end position="244"/>
    </location>
</feature>
<reference evidence="8 9" key="1">
    <citation type="submission" date="2018-03" db="EMBL/GenBank/DDBJ databases">
        <title>Novel Streptomyces sp. from soil.</title>
        <authorList>
            <person name="Tan G.Y.A."/>
            <person name="Lee Z.Y."/>
        </authorList>
    </citation>
    <scope>NUCLEOTIDE SEQUENCE [LARGE SCALE GENOMIC DNA]</scope>
    <source>
        <strain evidence="8 9">ST5x</strain>
    </source>
</reference>
<evidence type="ECO:0000256" key="4">
    <source>
        <dbReference type="ARBA" id="ARBA00023136"/>
    </source>
</evidence>
<dbReference type="OrthoDB" id="7375466at2"/>
<dbReference type="GO" id="GO:0046677">
    <property type="term" value="P:response to antibiotic"/>
    <property type="evidence" value="ECO:0007669"/>
    <property type="project" value="UniProtKB-KW"/>
</dbReference>
<evidence type="ECO:0000256" key="2">
    <source>
        <dbReference type="ARBA" id="ARBA00022692"/>
    </source>
</evidence>
<feature type="transmembrane region" description="Helical" evidence="7">
    <location>
        <begin position="12"/>
        <end position="33"/>
    </location>
</feature>
<dbReference type="GO" id="GO:0022857">
    <property type="term" value="F:transmembrane transporter activity"/>
    <property type="evidence" value="ECO:0007669"/>
    <property type="project" value="InterPro"/>
</dbReference>
<evidence type="ECO:0000256" key="1">
    <source>
        <dbReference type="ARBA" id="ARBA00004141"/>
    </source>
</evidence>
<name>A0A2S9PRE6_9ACTN</name>
<feature type="region of interest" description="Disordered" evidence="6">
    <location>
        <begin position="265"/>
        <end position="298"/>
    </location>
</feature>
<dbReference type="PANTHER" id="PTHR42718:SF42">
    <property type="entry name" value="EXPORT PROTEIN"/>
    <property type="match status" value="1"/>
</dbReference>
<evidence type="ECO:0000256" key="5">
    <source>
        <dbReference type="ARBA" id="ARBA00023251"/>
    </source>
</evidence>
<sequence length="298" mass="30366">VLGAAALGLVSYALIDTDWVTGALGVVAAALFVRTERRHRAPMLPPSLFAARMFTVINVVTLFVYAALGGFFFVVALQLQVVAGYSALAAGTALLPTTVLMLLLSGRSGALGERLGPRLPLTVGCLLAAGGMLLLLRAGPGAVYVRDVLPGMVVLGMGMVALVAPLTATVLAYAPQDRSGIASGVNNAIARAAGLLAVAALPLLTGMGPDAYRQPALFDAAFDRSMVWCAAVFAVAGVLSWALLRVPAAPEAALPECRMHCSLTAPPLDPGRARAETGTGTGTGKGAGAVRQRRNGGP</sequence>
<dbReference type="InterPro" id="IPR011701">
    <property type="entry name" value="MFS"/>
</dbReference>
<evidence type="ECO:0000313" key="8">
    <source>
        <dbReference type="EMBL" id="PRH76971.1"/>
    </source>
</evidence>
<feature type="transmembrane region" description="Helical" evidence="7">
    <location>
        <begin position="148"/>
        <end position="173"/>
    </location>
</feature>
<proteinExistence type="predicted"/>
<comment type="subcellular location">
    <subcellularLocation>
        <location evidence="1">Membrane</location>
        <topology evidence="1">Multi-pass membrane protein</topology>
    </subcellularLocation>
</comment>
<dbReference type="Proteomes" id="UP000239322">
    <property type="component" value="Unassembled WGS sequence"/>
</dbReference>
<feature type="transmembrane region" description="Helical" evidence="7">
    <location>
        <begin position="54"/>
        <end position="76"/>
    </location>
</feature>
<comment type="caution">
    <text evidence="8">The sequence shown here is derived from an EMBL/GenBank/DDBJ whole genome shotgun (WGS) entry which is preliminary data.</text>
</comment>
<feature type="non-terminal residue" evidence="8">
    <location>
        <position position="1"/>
    </location>
</feature>
<accession>A0A2S9PRE6</accession>
<feature type="transmembrane region" description="Helical" evidence="7">
    <location>
        <begin position="185"/>
        <end position="205"/>
    </location>
</feature>
<dbReference type="InterPro" id="IPR036259">
    <property type="entry name" value="MFS_trans_sf"/>
</dbReference>